<protein>
    <submittedName>
        <fullName evidence="1">Uncharacterized protein</fullName>
    </submittedName>
</protein>
<gene>
    <name evidence="1" type="ORF">MRATA1EN22A_LOCUS14071</name>
</gene>
<organism evidence="1 2">
    <name type="scientific">Rangifer tarandus platyrhynchus</name>
    <name type="common">Svalbard reindeer</name>
    <dbReference type="NCBI Taxonomy" id="3082113"/>
    <lineage>
        <taxon>Eukaryota</taxon>
        <taxon>Metazoa</taxon>
        <taxon>Chordata</taxon>
        <taxon>Craniata</taxon>
        <taxon>Vertebrata</taxon>
        <taxon>Euteleostomi</taxon>
        <taxon>Mammalia</taxon>
        <taxon>Eutheria</taxon>
        <taxon>Laurasiatheria</taxon>
        <taxon>Artiodactyla</taxon>
        <taxon>Ruminantia</taxon>
        <taxon>Pecora</taxon>
        <taxon>Cervidae</taxon>
        <taxon>Odocoileinae</taxon>
        <taxon>Rangifer</taxon>
    </lineage>
</organism>
<proteinExistence type="predicted"/>
<evidence type="ECO:0000313" key="2">
    <source>
        <dbReference type="Proteomes" id="UP001162501"/>
    </source>
</evidence>
<reference evidence="1" key="1">
    <citation type="submission" date="2023-05" db="EMBL/GenBank/DDBJ databases">
        <authorList>
            <consortium name="ELIXIR-Norway"/>
        </authorList>
    </citation>
    <scope>NUCLEOTIDE SEQUENCE</scope>
</reference>
<accession>A0AC59Z573</accession>
<dbReference type="EMBL" id="OX596108">
    <property type="protein sequence ID" value="CAN0233974.1"/>
    <property type="molecule type" value="Genomic_DNA"/>
</dbReference>
<name>A0AC59Z573_RANTA</name>
<sequence>MLRPASQTAMTTPLGDAKVLTKNRGSSSLVWDSARIPAFLKQAPRVLRPQDHTRRSRKGPVPAAVAKNQGTADCRETTQRQGSHAEQSCCILANSQHQDCGPECSRWWQRHERHRLAPQQEPPVDPQNSGER</sequence>
<reference evidence="1" key="2">
    <citation type="submission" date="2025-03" db="EMBL/GenBank/DDBJ databases">
        <authorList>
            <consortium name="ELIXIR-Norway"/>
            <consortium name="Elixir Norway"/>
        </authorList>
    </citation>
    <scope>NUCLEOTIDE SEQUENCE</scope>
</reference>
<evidence type="ECO:0000313" key="1">
    <source>
        <dbReference type="EMBL" id="CAN0233974.1"/>
    </source>
</evidence>
<dbReference type="Proteomes" id="UP001162501">
    <property type="component" value="Chromosome 24"/>
</dbReference>